<proteinExistence type="predicted"/>
<accession>A0A6L2KFB8</accession>
<dbReference type="EMBL" id="BKCJ010002265">
    <property type="protein sequence ID" value="GEU47387.1"/>
    <property type="molecule type" value="Genomic_DNA"/>
</dbReference>
<evidence type="ECO:0000313" key="1">
    <source>
        <dbReference type="EMBL" id="GEU47387.1"/>
    </source>
</evidence>
<protein>
    <submittedName>
        <fullName evidence="1">NAC domain-containing protein</fullName>
    </submittedName>
</protein>
<name>A0A6L2KFB8_TANCI</name>
<organism evidence="1">
    <name type="scientific">Tanacetum cinerariifolium</name>
    <name type="common">Dalmatian daisy</name>
    <name type="synonym">Chrysanthemum cinerariifolium</name>
    <dbReference type="NCBI Taxonomy" id="118510"/>
    <lineage>
        <taxon>Eukaryota</taxon>
        <taxon>Viridiplantae</taxon>
        <taxon>Streptophyta</taxon>
        <taxon>Embryophyta</taxon>
        <taxon>Tracheophyta</taxon>
        <taxon>Spermatophyta</taxon>
        <taxon>Magnoliopsida</taxon>
        <taxon>eudicotyledons</taxon>
        <taxon>Gunneridae</taxon>
        <taxon>Pentapetalae</taxon>
        <taxon>asterids</taxon>
        <taxon>campanulids</taxon>
        <taxon>Asterales</taxon>
        <taxon>Asteraceae</taxon>
        <taxon>Asteroideae</taxon>
        <taxon>Anthemideae</taxon>
        <taxon>Anthemidinae</taxon>
        <taxon>Tanacetum</taxon>
    </lineage>
</organism>
<sequence length="229" mass="26474">MEPLDTILMGDEVISTTLARENDEFINSSVDDLVPILRESEVTLVSIDLKCSMFIDSPPLPCTNVLGDAKVDIDLPFGEHLDTLLTGDMEIEFNPSELKTIYPVPDPRMFGVPLGNDDSIFRFFNVTYLNPLFDFDDNFTLRIKNKIFDDDFEDLSSLDPLKATPLINEYILLITPLSDANQICLREVERFDLFFSLTQSGDMTWVMKRPSYRLPHCHYLVRWHTRLRW</sequence>
<gene>
    <name evidence="1" type="ORF">Tci_019365</name>
</gene>
<comment type="caution">
    <text evidence="1">The sequence shown here is derived from an EMBL/GenBank/DDBJ whole genome shotgun (WGS) entry which is preliminary data.</text>
</comment>
<reference evidence="1" key="1">
    <citation type="journal article" date="2019" name="Sci. Rep.">
        <title>Draft genome of Tanacetum cinerariifolium, the natural source of mosquito coil.</title>
        <authorList>
            <person name="Yamashiro T."/>
            <person name="Shiraishi A."/>
            <person name="Satake H."/>
            <person name="Nakayama K."/>
        </authorList>
    </citation>
    <scope>NUCLEOTIDE SEQUENCE</scope>
</reference>
<dbReference type="AlphaFoldDB" id="A0A6L2KFB8"/>